<protein>
    <recommendedName>
        <fullName evidence="8">Protein kinase domain-containing protein</fullName>
    </recommendedName>
</protein>
<evidence type="ECO:0000313" key="10">
    <source>
        <dbReference type="Proteomes" id="UP000053593"/>
    </source>
</evidence>
<keyword evidence="5 6" id="KW-0067">ATP-binding</keyword>
<dbReference type="AlphaFoldDB" id="A0A0D0CHH1"/>
<evidence type="ECO:0000313" key="9">
    <source>
        <dbReference type="EMBL" id="KIK57697.1"/>
    </source>
</evidence>
<dbReference type="InterPro" id="IPR000719">
    <property type="entry name" value="Prot_kinase_dom"/>
</dbReference>
<reference evidence="9 10" key="1">
    <citation type="submission" date="2014-04" db="EMBL/GenBank/DDBJ databases">
        <title>Evolutionary Origins and Diversification of the Mycorrhizal Mutualists.</title>
        <authorList>
            <consortium name="DOE Joint Genome Institute"/>
            <consortium name="Mycorrhizal Genomics Consortium"/>
            <person name="Kohler A."/>
            <person name="Kuo A."/>
            <person name="Nagy L.G."/>
            <person name="Floudas D."/>
            <person name="Copeland A."/>
            <person name="Barry K.W."/>
            <person name="Cichocki N."/>
            <person name="Veneault-Fourrey C."/>
            <person name="LaButti K."/>
            <person name="Lindquist E.A."/>
            <person name="Lipzen A."/>
            <person name="Lundell T."/>
            <person name="Morin E."/>
            <person name="Murat C."/>
            <person name="Riley R."/>
            <person name="Ohm R."/>
            <person name="Sun H."/>
            <person name="Tunlid A."/>
            <person name="Henrissat B."/>
            <person name="Grigoriev I.V."/>
            <person name="Hibbett D.S."/>
            <person name="Martin F."/>
        </authorList>
    </citation>
    <scope>NUCLEOTIDE SEQUENCE [LARGE SCALE GENOMIC DNA]</scope>
    <source>
        <strain evidence="9 10">FD-317 M1</strain>
    </source>
</reference>
<evidence type="ECO:0000256" key="3">
    <source>
        <dbReference type="ARBA" id="ARBA00022741"/>
    </source>
</evidence>
<dbReference type="PROSITE" id="PS00107">
    <property type="entry name" value="PROTEIN_KINASE_ATP"/>
    <property type="match status" value="1"/>
</dbReference>
<evidence type="ECO:0000256" key="1">
    <source>
        <dbReference type="ARBA" id="ARBA00022527"/>
    </source>
</evidence>
<dbReference type="PANTHER" id="PTHR45646:SF11">
    <property type="entry name" value="SERINE_THREONINE-PROTEIN KINASE DOA"/>
    <property type="match status" value="1"/>
</dbReference>
<dbReference type="Gene3D" id="1.10.510.10">
    <property type="entry name" value="Transferase(Phosphotransferase) domain 1"/>
    <property type="match status" value="1"/>
</dbReference>
<dbReference type="SUPFAM" id="SSF56112">
    <property type="entry name" value="Protein kinase-like (PK-like)"/>
    <property type="match status" value="1"/>
</dbReference>
<sequence length="421" mass="47080">MSLTRFSSSHCAFSGASALSRRSFTGSSRRSLAALVNGSKPLQEPLHLSVDDGYGFARLKAGDSLGQHDRFSIIRRLGWGMYSSTWLAKDHEDSKHVAIKVLTGFATRLAQDGLTPELDVLRKLSSSPHAAEPKEGHCLSLHSNFMHPGRSETGPHLCLVTDVFGGDVEHLKRSYARNGFPLSLAKRILFHTLKGLATMHKLGVVHTDLKHDNILFDRGHTSEADFGSQNPLPVPSVDEALDRTFVIADFGNAQFIGRTNFDEITAEALRAPETLLRGPWDEKVDIWTFGCLAFEFLCGQTLFKKRSYSEHLLDAVGSHLWRMQCFTDEKFEPEQLKSSELGFKYFDHSCQLKSHPPMFSHTVSKILANFNILDNEQLRTSAAFLHRCLRLDPRNRASADQLLDDPFWEGVDVRECVTAVA</sequence>
<dbReference type="Pfam" id="PF00069">
    <property type="entry name" value="Pkinase"/>
    <property type="match status" value="1"/>
</dbReference>
<evidence type="ECO:0000256" key="6">
    <source>
        <dbReference type="PROSITE-ProRule" id="PRU10141"/>
    </source>
</evidence>
<keyword evidence="1 7" id="KW-0723">Serine/threonine-protein kinase</keyword>
<keyword evidence="10" id="KW-1185">Reference proteome</keyword>
<evidence type="ECO:0000256" key="2">
    <source>
        <dbReference type="ARBA" id="ARBA00022679"/>
    </source>
</evidence>
<keyword evidence="3 6" id="KW-0547">Nucleotide-binding</keyword>
<dbReference type="GO" id="GO:0005524">
    <property type="term" value="F:ATP binding"/>
    <property type="evidence" value="ECO:0007669"/>
    <property type="project" value="UniProtKB-UniRule"/>
</dbReference>
<dbReference type="Gene3D" id="3.30.200.20">
    <property type="entry name" value="Phosphorylase Kinase, domain 1"/>
    <property type="match status" value="1"/>
</dbReference>
<keyword evidence="4" id="KW-0418">Kinase</keyword>
<dbReference type="InterPro" id="IPR011009">
    <property type="entry name" value="Kinase-like_dom_sf"/>
</dbReference>
<dbReference type="PROSITE" id="PS00108">
    <property type="entry name" value="PROTEIN_KINASE_ST"/>
    <property type="match status" value="1"/>
</dbReference>
<dbReference type="HOGENOM" id="CLU_000288_81_13_1"/>
<feature type="binding site" evidence="6">
    <location>
        <position position="100"/>
    </location>
    <ligand>
        <name>ATP</name>
        <dbReference type="ChEBI" id="CHEBI:30616"/>
    </ligand>
</feature>
<dbReference type="InterPro" id="IPR051175">
    <property type="entry name" value="CLK_kinases"/>
</dbReference>
<evidence type="ECO:0000256" key="5">
    <source>
        <dbReference type="ARBA" id="ARBA00022840"/>
    </source>
</evidence>
<accession>A0A0D0CHH1</accession>
<dbReference type="InterPro" id="IPR008271">
    <property type="entry name" value="Ser/Thr_kinase_AS"/>
</dbReference>
<dbReference type="GO" id="GO:0005634">
    <property type="term" value="C:nucleus"/>
    <property type="evidence" value="ECO:0007669"/>
    <property type="project" value="TreeGrafter"/>
</dbReference>
<dbReference type="Proteomes" id="UP000053593">
    <property type="component" value="Unassembled WGS sequence"/>
</dbReference>
<evidence type="ECO:0000256" key="4">
    <source>
        <dbReference type="ARBA" id="ARBA00022777"/>
    </source>
</evidence>
<keyword evidence="2" id="KW-0808">Transferase</keyword>
<evidence type="ECO:0000259" key="8">
    <source>
        <dbReference type="PROSITE" id="PS50011"/>
    </source>
</evidence>
<name>A0A0D0CHH1_9AGAR</name>
<gene>
    <name evidence="9" type="ORF">GYMLUDRAFT_45865</name>
</gene>
<proteinExistence type="inferred from homology"/>
<dbReference type="GO" id="GO:0004674">
    <property type="term" value="F:protein serine/threonine kinase activity"/>
    <property type="evidence" value="ECO:0007669"/>
    <property type="project" value="UniProtKB-KW"/>
</dbReference>
<dbReference type="InterPro" id="IPR017441">
    <property type="entry name" value="Protein_kinase_ATP_BS"/>
</dbReference>
<dbReference type="SMART" id="SM00220">
    <property type="entry name" value="S_TKc"/>
    <property type="match status" value="1"/>
</dbReference>
<feature type="domain" description="Protein kinase" evidence="8">
    <location>
        <begin position="71"/>
        <end position="408"/>
    </location>
</feature>
<organism evidence="9 10">
    <name type="scientific">Collybiopsis luxurians FD-317 M1</name>
    <dbReference type="NCBI Taxonomy" id="944289"/>
    <lineage>
        <taxon>Eukaryota</taxon>
        <taxon>Fungi</taxon>
        <taxon>Dikarya</taxon>
        <taxon>Basidiomycota</taxon>
        <taxon>Agaricomycotina</taxon>
        <taxon>Agaricomycetes</taxon>
        <taxon>Agaricomycetidae</taxon>
        <taxon>Agaricales</taxon>
        <taxon>Marasmiineae</taxon>
        <taxon>Omphalotaceae</taxon>
        <taxon>Collybiopsis</taxon>
        <taxon>Collybiopsis luxurians</taxon>
    </lineage>
</organism>
<dbReference type="PANTHER" id="PTHR45646">
    <property type="entry name" value="SERINE/THREONINE-PROTEIN KINASE DOA-RELATED"/>
    <property type="match status" value="1"/>
</dbReference>
<dbReference type="PROSITE" id="PS50011">
    <property type="entry name" value="PROTEIN_KINASE_DOM"/>
    <property type="match status" value="1"/>
</dbReference>
<comment type="similarity">
    <text evidence="7">Belongs to the protein kinase superfamily.</text>
</comment>
<dbReference type="OrthoDB" id="5979581at2759"/>
<evidence type="ECO:0000256" key="7">
    <source>
        <dbReference type="RuleBase" id="RU000304"/>
    </source>
</evidence>
<dbReference type="GO" id="GO:0043484">
    <property type="term" value="P:regulation of RNA splicing"/>
    <property type="evidence" value="ECO:0007669"/>
    <property type="project" value="TreeGrafter"/>
</dbReference>
<dbReference type="EMBL" id="KN834789">
    <property type="protein sequence ID" value="KIK57697.1"/>
    <property type="molecule type" value="Genomic_DNA"/>
</dbReference>